<keyword evidence="1" id="KW-0229">DNA integration</keyword>
<evidence type="ECO:0000256" key="2">
    <source>
        <dbReference type="ARBA" id="ARBA00023125"/>
    </source>
</evidence>
<reference evidence="7 8" key="1">
    <citation type="submission" date="2018-06" db="EMBL/GenBank/DDBJ databases">
        <title>Genomic Encyclopedia of Archaeal and Bacterial Type Strains, Phase II (KMG-II): from individual species to whole genera.</title>
        <authorList>
            <person name="Goeker M."/>
        </authorList>
    </citation>
    <scope>NUCLEOTIDE SEQUENCE [LARGE SCALE GENOMIC DNA]</scope>
    <source>
        <strain evidence="7 8">CFPB 3232</strain>
    </source>
</reference>
<dbReference type="PANTHER" id="PTHR30461">
    <property type="entry name" value="DNA-INVERTASE FROM LAMBDOID PROPHAGE"/>
    <property type="match status" value="1"/>
</dbReference>
<dbReference type="PANTHER" id="PTHR30461:SF2">
    <property type="entry name" value="SERINE RECOMBINASE PINE-RELATED"/>
    <property type="match status" value="1"/>
</dbReference>
<protein>
    <submittedName>
        <fullName evidence="7">DNA invertase Pin-like site-specific DNA recombinase</fullName>
    </submittedName>
</protein>
<evidence type="ECO:0000256" key="3">
    <source>
        <dbReference type="ARBA" id="ARBA00023172"/>
    </source>
</evidence>
<dbReference type="InterPro" id="IPR036162">
    <property type="entry name" value="Resolvase-like_N_sf"/>
</dbReference>
<dbReference type="CDD" id="cd03768">
    <property type="entry name" value="SR_ResInv"/>
    <property type="match status" value="1"/>
</dbReference>
<evidence type="ECO:0000256" key="4">
    <source>
        <dbReference type="PIRSR" id="PIRSR606118-50"/>
    </source>
</evidence>
<proteinExistence type="predicted"/>
<evidence type="ECO:0000313" key="7">
    <source>
        <dbReference type="EMBL" id="RAR83922.1"/>
    </source>
</evidence>
<evidence type="ECO:0000259" key="6">
    <source>
        <dbReference type="PROSITE" id="PS51736"/>
    </source>
</evidence>
<evidence type="ECO:0000256" key="1">
    <source>
        <dbReference type="ARBA" id="ARBA00022908"/>
    </source>
</evidence>
<dbReference type="InterPro" id="IPR006119">
    <property type="entry name" value="Resolv_N"/>
</dbReference>
<dbReference type="PROSITE" id="PS00397">
    <property type="entry name" value="RECOMBINASES_1"/>
    <property type="match status" value="1"/>
</dbReference>
<sequence>MEVSPIKLWDSFPEHKGGLAMADIAGRVLGYARVSTWEQDTALQLDALKRHGVVDLYSESGSAVGPRPVLKAALLGLRSGDMLVVWKLDRIARDLYDLLGLLNKLQALGVMFRSLTEPIDTSTPLGIFMVQMLGAVAQLERAMIRERVLAGQVAHIQRGGSHGRPRQLTDVQQGLVKALAIAGHTQAEIARQMSVSRAVVDRVMNPWRSRYQPQRPVLGPLLAQSPALLDAPK</sequence>
<dbReference type="Pfam" id="PF00239">
    <property type="entry name" value="Resolvase"/>
    <property type="match status" value="1"/>
</dbReference>
<gene>
    <name evidence="7" type="ORF">AX018_101370</name>
</gene>
<dbReference type="GO" id="GO:0015074">
    <property type="term" value="P:DNA integration"/>
    <property type="evidence" value="ECO:0007669"/>
    <property type="project" value="UniProtKB-KW"/>
</dbReference>
<dbReference type="PROSITE" id="PS00398">
    <property type="entry name" value="RECOMBINASES_2"/>
    <property type="match status" value="1"/>
</dbReference>
<keyword evidence="8" id="KW-1185">Reference proteome</keyword>
<dbReference type="PROSITE" id="PS51736">
    <property type="entry name" value="RECOMBINASES_3"/>
    <property type="match status" value="1"/>
</dbReference>
<dbReference type="SUPFAM" id="SSF53041">
    <property type="entry name" value="Resolvase-like"/>
    <property type="match status" value="1"/>
</dbReference>
<keyword evidence="3" id="KW-0233">DNA recombination</keyword>
<organism evidence="7 8">
    <name type="scientific">Paracidovorax anthurii</name>
    <dbReference type="NCBI Taxonomy" id="78229"/>
    <lineage>
        <taxon>Bacteria</taxon>
        <taxon>Pseudomonadati</taxon>
        <taxon>Pseudomonadota</taxon>
        <taxon>Betaproteobacteria</taxon>
        <taxon>Burkholderiales</taxon>
        <taxon>Comamonadaceae</taxon>
        <taxon>Paracidovorax</taxon>
    </lineage>
</organism>
<dbReference type="Proteomes" id="UP000248856">
    <property type="component" value="Unassembled WGS sequence"/>
</dbReference>
<keyword evidence="2" id="KW-0238">DNA-binding</keyword>
<accession>A0A328ZHB3</accession>
<dbReference type="InterPro" id="IPR006118">
    <property type="entry name" value="Recombinase_CS"/>
</dbReference>
<name>A0A328ZHB3_9BURK</name>
<dbReference type="GO" id="GO:0003677">
    <property type="term" value="F:DNA binding"/>
    <property type="evidence" value="ECO:0007669"/>
    <property type="project" value="UniProtKB-KW"/>
</dbReference>
<dbReference type="EMBL" id="QLTA01000013">
    <property type="protein sequence ID" value="RAR83922.1"/>
    <property type="molecule type" value="Genomic_DNA"/>
</dbReference>
<dbReference type="SMART" id="SM00857">
    <property type="entry name" value="Resolvase"/>
    <property type="match status" value="1"/>
</dbReference>
<comment type="caution">
    <text evidence="7">The sequence shown here is derived from an EMBL/GenBank/DDBJ whole genome shotgun (WGS) entry which is preliminary data.</text>
</comment>
<evidence type="ECO:0000313" key="8">
    <source>
        <dbReference type="Proteomes" id="UP000248856"/>
    </source>
</evidence>
<dbReference type="InterPro" id="IPR050639">
    <property type="entry name" value="SSR_resolvase"/>
</dbReference>
<dbReference type="AlphaFoldDB" id="A0A328ZHB3"/>
<feature type="domain" description="Resolvase/invertase-type recombinase catalytic" evidence="6">
    <location>
        <begin position="27"/>
        <end position="159"/>
    </location>
</feature>
<dbReference type="Gene3D" id="3.40.50.1390">
    <property type="entry name" value="Resolvase, N-terminal catalytic domain"/>
    <property type="match status" value="1"/>
</dbReference>
<feature type="active site" description="O-(5'-phospho-DNA)-serine intermediate" evidence="4 5">
    <location>
        <position position="35"/>
    </location>
</feature>
<dbReference type="GO" id="GO:0000150">
    <property type="term" value="F:DNA strand exchange activity"/>
    <property type="evidence" value="ECO:0007669"/>
    <property type="project" value="InterPro"/>
</dbReference>
<dbReference type="Gene3D" id="1.10.10.60">
    <property type="entry name" value="Homeodomain-like"/>
    <property type="match status" value="1"/>
</dbReference>
<evidence type="ECO:0000256" key="5">
    <source>
        <dbReference type="PROSITE-ProRule" id="PRU10137"/>
    </source>
</evidence>